<comment type="caution">
    <text evidence="2">The sequence shown here is derived from an EMBL/GenBank/DDBJ whole genome shotgun (WGS) entry which is preliminary data.</text>
</comment>
<sequence length="329" mass="36785">MTVEKENSDSSTISTNGDANIKRNEICVNGGKSKLKCDEKTKHKQTSRRVTRAARHIGMKSIKTDSFSQHQTTFLARKNPEYLENSASTPDKETIKRERLPKNSSIICSAHIPGKSIKSEQIVCQQLSSISLDDPEFKEAKLFNNIAAVVERPHRKTRITSRKKLLKLPSSSVNNHTRRYLSANLYPASECSSLQTTPQVEFQRFNLAENTGQISFSKQKRCLPKPAVPRTGETSNGGSTGSNTGQNIPGAADHRHNPYDEPPPYSTVDRDRNMLYSGYMGPMPYNTPVVDFSTLNLDEPIAVNCPVCRLEVVTIVLLRPGKYPILKYF</sequence>
<evidence type="ECO:0000313" key="3">
    <source>
        <dbReference type="Proteomes" id="UP000188320"/>
    </source>
</evidence>
<dbReference type="EMBL" id="LSSK01001561">
    <property type="protein sequence ID" value="OMH79405.1"/>
    <property type="molecule type" value="Genomic_DNA"/>
</dbReference>
<evidence type="ECO:0000256" key="1">
    <source>
        <dbReference type="SAM" id="MobiDB-lite"/>
    </source>
</evidence>
<proteinExistence type="predicted"/>
<protein>
    <submittedName>
        <fullName evidence="2">Uncharacterized protein</fullName>
    </submittedName>
</protein>
<gene>
    <name evidence="2" type="ORF">AX774_g7177</name>
</gene>
<feature type="compositionally biased region" description="Low complexity" evidence="1">
    <location>
        <begin position="231"/>
        <end position="247"/>
    </location>
</feature>
<feature type="region of interest" description="Disordered" evidence="1">
    <location>
        <begin position="218"/>
        <end position="270"/>
    </location>
</feature>
<accession>A0A1R1PEH5</accession>
<dbReference type="Proteomes" id="UP000188320">
    <property type="component" value="Unassembled WGS sequence"/>
</dbReference>
<reference evidence="3" key="1">
    <citation type="submission" date="2017-01" db="EMBL/GenBank/DDBJ databases">
        <authorList>
            <person name="Wang Y."/>
            <person name="White M."/>
            <person name="Kvist S."/>
            <person name="Moncalvo J.-M."/>
        </authorList>
    </citation>
    <scope>NUCLEOTIDE SEQUENCE [LARGE SCALE GENOMIC DNA]</scope>
    <source>
        <strain evidence="3">COL-18-3</strain>
    </source>
</reference>
<organism evidence="2 3">
    <name type="scientific">Zancudomyces culisetae</name>
    <name type="common">Gut fungus</name>
    <name type="synonym">Smittium culisetae</name>
    <dbReference type="NCBI Taxonomy" id="1213189"/>
    <lineage>
        <taxon>Eukaryota</taxon>
        <taxon>Fungi</taxon>
        <taxon>Fungi incertae sedis</taxon>
        <taxon>Zoopagomycota</taxon>
        <taxon>Kickxellomycotina</taxon>
        <taxon>Harpellomycetes</taxon>
        <taxon>Harpellales</taxon>
        <taxon>Legeriomycetaceae</taxon>
        <taxon>Zancudomyces</taxon>
    </lineage>
</organism>
<name>A0A1R1PEH5_ZANCU</name>
<dbReference type="AlphaFoldDB" id="A0A1R1PEH5"/>
<evidence type="ECO:0000313" key="2">
    <source>
        <dbReference type="EMBL" id="OMH79405.1"/>
    </source>
</evidence>
<keyword evidence="3" id="KW-1185">Reference proteome</keyword>